<accession>A0A8F5GRU8</accession>
<dbReference type="RefSeq" id="WP_218266675.1">
    <property type="nucleotide sequence ID" value="NZ_CP077717.1"/>
</dbReference>
<dbReference type="EMBL" id="CP077717">
    <property type="protein sequence ID" value="QXJ27344.1"/>
    <property type="molecule type" value="Genomic_DNA"/>
</dbReference>
<dbReference type="Proteomes" id="UP000694018">
    <property type="component" value="Chromosome"/>
</dbReference>
<reference evidence="2" key="1">
    <citation type="journal article" date="2021" name="Environ. Microbiol.">
        <title>New insights into the diversity and evolution of the archaeal mobilome from three complete genomes of Saccharolobus shibatae.</title>
        <authorList>
            <person name="Medvedeva S."/>
            <person name="Brandt D."/>
            <person name="Cvirkaite-Krupovic V."/>
            <person name="Liu Y."/>
            <person name="Severinov K."/>
            <person name="Ishino S."/>
            <person name="Ishino Y."/>
            <person name="Prangishvili D."/>
            <person name="Kalinowski J."/>
            <person name="Krupovic M."/>
        </authorList>
    </citation>
    <scope>NUCLEOTIDE SEQUENCE</scope>
    <source>
        <strain evidence="2">B12</strain>
    </source>
</reference>
<keyword evidence="1" id="KW-1133">Transmembrane helix</keyword>
<proteinExistence type="predicted"/>
<protein>
    <submittedName>
        <fullName evidence="2">Uncharacterized protein</fullName>
    </submittedName>
</protein>
<organism evidence="2 3">
    <name type="scientific">Saccharolobus shibatae (strain ATCC 51178 / DSM 5389 / JCM 8931 / NBRC 15437 / B12)</name>
    <name type="common">Sulfolobus shibatae</name>
    <dbReference type="NCBI Taxonomy" id="523848"/>
    <lineage>
        <taxon>Archaea</taxon>
        <taxon>Thermoproteota</taxon>
        <taxon>Thermoprotei</taxon>
        <taxon>Sulfolobales</taxon>
        <taxon>Sulfolobaceae</taxon>
        <taxon>Saccharolobus</taxon>
    </lineage>
</organism>
<dbReference type="GeneID" id="65561832"/>
<gene>
    <name evidence="2" type="ORF">J5U23_00211</name>
</gene>
<keyword evidence="1" id="KW-0472">Membrane</keyword>
<evidence type="ECO:0000256" key="1">
    <source>
        <dbReference type="SAM" id="Phobius"/>
    </source>
</evidence>
<dbReference type="KEGG" id="sshi:J5U23_00211"/>
<feature type="transmembrane region" description="Helical" evidence="1">
    <location>
        <begin position="7"/>
        <end position="28"/>
    </location>
</feature>
<sequence>MKKGISSILGAIIIIQIVVLSVGLILYLTSLNAKMSSIAYSQIHEELQNTPISVIPTYQGPMILSTSASHLAIKYIIYPNGQIIPVNIPITQNGVYINFDNFPWAVIILNDGNWYNISSKDELQYPNMTLFGGIEAYNPNGNPNITPAGYGYSISLNNWNLFPASPNSYTPYGIRNAIIYTPSNGTIPLLVNLTANQQNYFDIIIPYEDQLPIADPQYSYYLPLEFTISYNTYYLIPVYNVTFKVVSPHQYGYFEYYYVTLSYVTYNMIYFMNLNNDSIHSYWLDIQLVDYKFLGYLVTKNIDFGYVELGVWTPLVSPYVVGVPIPGYNNYTLSDNAFLNANYNVLNFSSIYGGAPIIEPISYDKYNPAGPQYFNTIDMTENRTLAVVMTIDGGNVDYNLNWTPIINIMNYTYFWYFLNPQINPDKVNLIVSITPNSQITIALRDNGELIYPNFAYIAYTLAEKYSVTHNYVGLNGGPPLTIVKDYATGTLINASNEGYLPLGYPVVSANYQSIVIPQNYYQYTETATYQYFRTINSQIEYNLPFIIMIPDNVYYPYLV</sequence>
<evidence type="ECO:0000313" key="3">
    <source>
        <dbReference type="Proteomes" id="UP000694018"/>
    </source>
</evidence>
<name>A0A8F5GRU8_SACSH</name>
<dbReference type="InterPro" id="IPR013373">
    <property type="entry name" value="Flagellin/pilin_N_arc"/>
</dbReference>
<keyword evidence="1" id="KW-0812">Transmembrane</keyword>
<dbReference type="AlphaFoldDB" id="A0A8F5GRU8"/>
<dbReference type="NCBIfam" id="TIGR02537">
    <property type="entry name" value="arch_flag_Nterm"/>
    <property type="match status" value="1"/>
</dbReference>
<dbReference type="OrthoDB" id="37023at2157"/>
<evidence type="ECO:0000313" key="2">
    <source>
        <dbReference type="EMBL" id="QXJ27344.1"/>
    </source>
</evidence>